<dbReference type="Proteomes" id="UP000326759">
    <property type="component" value="Unassembled WGS sequence"/>
</dbReference>
<dbReference type="AlphaFoldDB" id="A0A5N5T7B3"/>
<organism evidence="2 3">
    <name type="scientific">Armadillidium nasatum</name>
    <dbReference type="NCBI Taxonomy" id="96803"/>
    <lineage>
        <taxon>Eukaryota</taxon>
        <taxon>Metazoa</taxon>
        <taxon>Ecdysozoa</taxon>
        <taxon>Arthropoda</taxon>
        <taxon>Crustacea</taxon>
        <taxon>Multicrustacea</taxon>
        <taxon>Malacostraca</taxon>
        <taxon>Eumalacostraca</taxon>
        <taxon>Peracarida</taxon>
        <taxon>Isopoda</taxon>
        <taxon>Oniscidea</taxon>
        <taxon>Crinocheta</taxon>
        <taxon>Armadillidiidae</taxon>
        <taxon>Armadillidium</taxon>
    </lineage>
</organism>
<reference evidence="2 3" key="1">
    <citation type="journal article" date="2019" name="PLoS Biol.">
        <title>Sex chromosomes control vertical transmission of feminizing Wolbachia symbionts in an isopod.</title>
        <authorList>
            <person name="Becking T."/>
            <person name="Chebbi M.A."/>
            <person name="Giraud I."/>
            <person name="Moumen B."/>
            <person name="Laverre T."/>
            <person name="Caubet Y."/>
            <person name="Peccoud J."/>
            <person name="Gilbert C."/>
            <person name="Cordaux R."/>
        </authorList>
    </citation>
    <scope>NUCLEOTIDE SEQUENCE [LARGE SCALE GENOMIC DNA]</scope>
    <source>
        <strain evidence="2">ANa2</strain>
        <tissue evidence="2">Whole body excluding digestive tract and cuticle</tissue>
    </source>
</reference>
<accession>A0A5N5T7B3</accession>
<evidence type="ECO:0000313" key="3">
    <source>
        <dbReference type="Proteomes" id="UP000326759"/>
    </source>
</evidence>
<keyword evidence="3" id="KW-1185">Reference proteome</keyword>
<name>A0A5N5T7B3_9CRUS</name>
<evidence type="ECO:0000313" key="2">
    <source>
        <dbReference type="EMBL" id="KAB7501938.1"/>
    </source>
</evidence>
<feature type="signal peptide" evidence="1">
    <location>
        <begin position="1"/>
        <end position="26"/>
    </location>
</feature>
<protein>
    <submittedName>
        <fullName evidence="2">Uncharacterized protein</fullName>
    </submittedName>
</protein>
<dbReference type="OrthoDB" id="10380284at2759"/>
<comment type="caution">
    <text evidence="2">The sequence shown here is derived from an EMBL/GenBank/DDBJ whole genome shotgun (WGS) entry which is preliminary data.</text>
</comment>
<keyword evidence="1" id="KW-0732">Signal</keyword>
<evidence type="ECO:0000256" key="1">
    <source>
        <dbReference type="SAM" id="SignalP"/>
    </source>
</evidence>
<gene>
    <name evidence="2" type="ORF">Anas_11962</name>
</gene>
<dbReference type="EMBL" id="SEYY01009018">
    <property type="protein sequence ID" value="KAB7501938.1"/>
    <property type="molecule type" value="Genomic_DNA"/>
</dbReference>
<feature type="chain" id="PRO_5024418773" evidence="1">
    <location>
        <begin position="27"/>
        <end position="366"/>
    </location>
</feature>
<proteinExistence type="predicted"/>
<sequence length="366" mass="42053">MNQMKFYIYFSNLLSTFFLFIPEGKTQQMLGGEIDLSEEPFALCQCAYSLINDHCRKNYEKWTIINGTSIQGFDKSEEKTHQLEFSKLSLTRRVKLLKKGKFVVLNLKNGTLPSINFSPKDVIIFCSQSIHQEVQKIEITNIKEIIFLPEAITERNGSFEIHFQNIKKDLYLPTNLYNYDYKIADYDDSIISQTPLNGSFVNGTSIYIELYEVQGAYISSHSISAKSLLLKIDGAKFLTIEKTGVRISDPDPLFSGFILRNINRVKTECTWGSHLTVELCDKVYFEPYSLSESINTVFIANTNNMKTYEKSFLYGNPKFSVILNVQLWEIIGKDDILLTTENSSLIRRQNNSKTTIKHPCPKQHKS</sequence>